<dbReference type="RefSeq" id="WP_002564873.1">
    <property type="nucleotide sequence ID" value="NZ_CABKUK010000001.1"/>
</dbReference>
<dbReference type="InterPro" id="IPR036551">
    <property type="entry name" value="Flavin_trans-like"/>
</dbReference>
<dbReference type="AlphaFoldDB" id="A0A414AZI3"/>
<feature type="binding site" evidence="5">
    <location>
        <position position="179"/>
    </location>
    <ligand>
        <name>dimethylallyl phosphate</name>
        <dbReference type="ChEBI" id="CHEBI:88052"/>
    </ligand>
</feature>
<evidence type="ECO:0000313" key="7">
    <source>
        <dbReference type="EMBL" id="RGV77485.1"/>
    </source>
</evidence>
<dbReference type="GO" id="GO:0106141">
    <property type="term" value="F:flavin prenyltransferase activity"/>
    <property type="evidence" value="ECO:0007669"/>
    <property type="project" value="UniProtKB-EC"/>
</dbReference>
<name>A0A414AZI3_9FIRM</name>
<evidence type="ECO:0000313" key="10">
    <source>
        <dbReference type="Proteomes" id="UP000284543"/>
    </source>
</evidence>
<feature type="binding site" evidence="5">
    <location>
        <position position="46"/>
    </location>
    <ligand>
        <name>FMN</name>
        <dbReference type="ChEBI" id="CHEBI:58210"/>
    </ligand>
</feature>
<keyword evidence="2 5" id="KW-0285">Flavoprotein</keyword>
<comment type="catalytic activity">
    <reaction evidence="5">
        <text>dimethylallyl phosphate + FMNH2 = prenylated FMNH2 + phosphate</text>
        <dbReference type="Rhea" id="RHEA:37743"/>
        <dbReference type="ChEBI" id="CHEBI:43474"/>
        <dbReference type="ChEBI" id="CHEBI:57618"/>
        <dbReference type="ChEBI" id="CHEBI:87467"/>
        <dbReference type="ChEBI" id="CHEBI:88052"/>
        <dbReference type="EC" id="2.5.1.129"/>
    </reaction>
</comment>
<dbReference type="EMBL" id="QRZM01000002">
    <property type="protein sequence ID" value="RGV77485.1"/>
    <property type="molecule type" value="Genomic_DNA"/>
</dbReference>
<feature type="binding site" evidence="5">
    <location>
        <position position="132"/>
    </location>
    <ligand>
        <name>FMN</name>
        <dbReference type="ChEBI" id="CHEBI:58210"/>
    </ligand>
</feature>
<comment type="caution">
    <text evidence="8">The sequence shown here is derived from an EMBL/GenBank/DDBJ whole genome shotgun (WGS) entry which is preliminary data.</text>
</comment>
<dbReference type="HAMAP" id="MF_01984">
    <property type="entry name" value="ubiX_pad"/>
    <property type="match status" value="1"/>
</dbReference>
<comment type="function">
    <text evidence="5">Flavin prenyltransferase that catalyzes the synthesis of the prenylated FMN cofactor (prenyl-FMN) for 4-hydroxy-3-polyprenylbenzoic acid decarboxylase UbiD. The prenyltransferase is metal-independent and links a dimethylallyl moiety from dimethylallyl monophosphate (DMAP) to the flavin N5 and C6 atoms of FMN.</text>
</comment>
<dbReference type="InterPro" id="IPR004507">
    <property type="entry name" value="UbiX-like"/>
</dbReference>
<organism evidence="8 9">
    <name type="scientific">Enterocloster bolteae</name>
    <dbReference type="NCBI Taxonomy" id="208479"/>
    <lineage>
        <taxon>Bacteria</taxon>
        <taxon>Bacillati</taxon>
        <taxon>Bacillota</taxon>
        <taxon>Clostridia</taxon>
        <taxon>Lachnospirales</taxon>
        <taxon>Lachnospiraceae</taxon>
        <taxon>Enterocloster</taxon>
    </lineage>
</organism>
<dbReference type="EMBL" id="QSHZ01000003">
    <property type="protein sequence ID" value="RHC57872.1"/>
    <property type="molecule type" value="Genomic_DNA"/>
</dbReference>
<evidence type="ECO:0000256" key="1">
    <source>
        <dbReference type="ARBA" id="ARBA00022602"/>
    </source>
</evidence>
<protein>
    <recommendedName>
        <fullName evidence="5">Flavin prenyltransferase UbiX</fullName>
        <ecNumber evidence="5">2.5.1.129</ecNumber>
    </recommendedName>
</protein>
<evidence type="ECO:0000313" key="9">
    <source>
        <dbReference type="Proteomes" id="UP000283975"/>
    </source>
</evidence>
<accession>A0A414AZI3</accession>
<proteinExistence type="inferred from homology"/>
<dbReference type="Pfam" id="PF02441">
    <property type="entry name" value="Flavoprotein"/>
    <property type="match status" value="1"/>
</dbReference>
<dbReference type="NCBIfam" id="TIGR00421">
    <property type="entry name" value="ubiX_pad"/>
    <property type="match status" value="1"/>
</dbReference>
<evidence type="ECO:0000256" key="5">
    <source>
        <dbReference type="HAMAP-Rule" id="MF_01984"/>
    </source>
</evidence>
<comment type="caution">
    <text evidence="5">Lacks conserved residue(s) required for the propagation of feature annotation.</text>
</comment>
<comment type="similarity">
    <text evidence="5">Belongs to the UbiX/PAD1 family.</text>
</comment>
<feature type="domain" description="Flavoprotein" evidence="6">
    <location>
        <begin position="11"/>
        <end position="181"/>
    </location>
</feature>
<dbReference type="SUPFAM" id="SSF52507">
    <property type="entry name" value="Homo-oligomeric flavin-containing Cys decarboxylases, HFCD"/>
    <property type="match status" value="1"/>
</dbReference>
<evidence type="ECO:0000256" key="4">
    <source>
        <dbReference type="ARBA" id="ARBA00022679"/>
    </source>
</evidence>
<feature type="binding site" evidence="5">
    <location>
        <begin position="97"/>
        <end position="100"/>
    </location>
    <ligand>
        <name>FMN</name>
        <dbReference type="ChEBI" id="CHEBI:58210"/>
    </ligand>
</feature>
<keyword evidence="1 5" id="KW-0637">Prenyltransferase</keyword>
<dbReference type="NCBIfam" id="NF004685">
    <property type="entry name" value="PRK06029.1"/>
    <property type="match status" value="1"/>
</dbReference>
<gene>
    <name evidence="5" type="primary">ubiX</name>
    <name evidence="8" type="ORF">DW839_03450</name>
    <name evidence="7" type="ORF">DWW02_07400</name>
</gene>
<dbReference type="EC" id="2.5.1.129" evidence="5"/>
<dbReference type="InterPro" id="IPR003382">
    <property type="entry name" value="Flavoprotein"/>
</dbReference>
<evidence type="ECO:0000256" key="2">
    <source>
        <dbReference type="ARBA" id="ARBA00022630"/>
    </source>
</evidence>
<reference evidence="9 10" key="1">
    <citation type="submission" date="2018-08" db="EMBL/GenBank/DDBJ databases">
        <title>A genome reference for cultivated species of the human gut microbiota.</title>
        <authorList>
            <person name="Zou Y."/>
            <person name="Xue W."/>
            <person name="Luo G."/>
        </authorList>
    </citation>
    <scope>NUCLEOTIDE SEQUENCE [LARGE SCALE GENOMIC DNA]</scope>
    <source>
        <strain evidence="7 10">AF14-18</strain>
        <strain evidence="8 9">AM35-14</strain>
    </source>
</reference>
<feature type="binding site" evidence="5">
    <location>
        <begin position="19"/>
        <end position="21"/>
    </location>
    <ligand>
        <name>FMN</name>
        <dbReference type="ChEBI" id="CHEBI:58210"/>
    </ligand>
</feature>
<evidence type="ECO:0000256" key="3">
    <source>
        <dbReference type="ARBA" id="ARBA00022643"/>
    </source>
</evidence>
<dbReference type="KEGG" id="cbol:CGC65_18505"/>
<feature type="binding site" evidence="5">
    <location>
        <position position="163"/>
    </location>
    <ligand>
        <name>dimethylallyl phosphate</name>
        <dbReference type="ChEBI" id="CHEBI:88052"/>
    </ligand>
</feature>
<keyword evidence="3 5" id="KW-0288">FMN</keyword>
<sequence length="197" mass="21492">MRSTGANRGGKRIIVGATGASGLPILIKCLELIGEQPEYESYLIMSHSAVLTLGQETDLSAEQVEGLADHVLGPDEIGAGPASGSFAAEGMLIVPCSMKTIAGIHGGYAENLILRAADVTIKEQRTLVLAARETPLSPIHLRNMYELSMMPGVRIIPPMMTFYHRPENMEEMIYHIASRLLEPFGIEGKEYRRWTGL</sequence>
<dbReference type="Gene3D" id="3.40.50.1950">
    <property type="entry name" value="Flavin prenyltransferase-like"/>
    <property type="match status" value="1"/>
</dbReference>
<evidence type="ECO:0000259" key="6">
    <source>
        <dbReference type="Pfam" id="PF02441"/>
    </source>
</evidence>
<evidence type="ECO:0000313" key="8">
    <source>
        <dbReference type="EMBL" id="RHC57872.1"/>
    </source>
</evidence>
<keyword evidence="4 5" id="KW-0808">Transferase</keyword>
<dbReference type="Proteomes" id="UP000284543">
    <property type="component" value="Unassembled WGS sequence"/>
</dbReference>
<dbReference type="Proteomes" id="UP000283975">
    <property type="component" value="Unassembled WGS sequence"/>
</dbReference>